<name>I1V1H3_9CAUD</name>
<dbReference type="GeneID" id="12978793"/>
<dbReference type="Proteomes" id="UP000002876">
    <property type="component" value="Segment"/>
</dbReference>
<accession>I1V1H3</accession>
<organism evidence="1 2">
    <name type="scientific">Mycobacterium phage SWU1</name>
    <dbReference type="NCBI Taxonomy" id="1175504"/>
    <lineage>
        <taxon>Viruses</taxon>
        <taxon>Duplodnaviria</taxon>
        <taxon>Heunggongvirae</taxon>
        <taxon>Uroviricota</taxon>
        <taxon>Caudoviricetes</taxon>
        <taxon>Fromanvirus</taxon>
        <taxon>Fromanvirus SWU1</taxon>
    </lineage>
</organism>
<keyword evidence="2" id="KW-1185">Reference proteome</keyword>
<dbReference type="EMBL" id="JF946695">
    <property type="protein sequence ID" value="AFI24951.1"/>
    <property type="molecule type" value="Genomic_DNA"/>
</dbReference>
<sequence length="80" mass="8908">MTDTEPRKFTVLGTVVGWPNDEEVYAAGAYLLIEGEGEVVPGTFEYGPITNEEFEERFGFQLPDGITAVEFSAYVIPRED</sequence>
<dbReference type="RefSeq" id="YP_006382961.1">
    <property type="nucleotide sequence ID" value="NC_017973.1"/>
</dbReference>
<reference evidence="1 2" key="1">
    <citation type="journal article" date="2012" name="J. Virol.">
        <title>Biology of a Novel Mycobacteriophage, SWU1, Isolated from Chinese Soil as Revealed by Genomic Characteristics.</title>
        <authorList>
            <person name="Fan X."/>
            <person name="Teng T."/>
            <person name="Wang H."/>
            <person name="Xie J."/>
        </authorList>
    </citation>
    <scope>NUCLEOTIDE SEQUENCE [LARGE SCALE GENOMIC DNA]</scope>
</reference>
<dbReference type="KEGG" id="vg:12978793"/>
<evidence type="ECO:0000313" key="2">
    <source>
        <dbReference type="Proteomes" id="UP000002876"/>
    </source>
</evidence>
<evidence type="ECO:0000313" key="1">
    <source>
        <dbReference type="EMBL" id="AFI24951.1"/>
    </source>
</evidence>
<dbReference type="OrthoDB" id="33996at10239"/>
<protein>
    <submittedName>
        <fullName evidence="1">Uncharacterized protein</fullName>
    </submittedName>
</protein>
<proteinExistence type="predicted"/>